<dbReference type="RefSeq" id="WP_171413674.1">
    <property type="nucleotide sequence ID" value="NZ_JABFJW010000063.1"/>
</dbReference>
<dbReference type="EMBL" id="JABFJW010000063">
    <property type="protein sequence ID" value="NOK09483.1"/>
    <property type="molecule type" value="Genomic_DNA"/>
</dbReference>
<name>A0A7Y4JRE3_9BACT</name>
<gene>
    <name evidence="1" type="ORF">HNS30_10620</name>
</gene>
<protein>
    <recommendedName>
        <fullName evidence="3">LuxR family transcriptional regulator</fullName>
    </recommendedName>
</protein>
<comment type="caution">
    <text evidence="1">The sequence shown here is derived from an EMBL/GenBank/DDBJ whole genome shotgun (WGS) entry which is preliminary data.</text>
</comment>
<evidence type="ECO:0008006" key="3">
    <source>
        <dbReference type="Google" id="ProtNLM"/>
    </source>
</evidence>
<organism evidence="1 2">
    <name type="scientific">Corallococcus exercitus</name>
    <dbReference type="NCBI Taxonomy" id="2316736"/>
    <lineage>
        <taxon>Bacteria</taxon>
        <taxon>Pseudomonadati</taxon>
        <taxon>Myxococcota</taxon>
        <taxon>Myxococcia</taxon>
        <taxon>Myxococcales</taxon>
        <taxon>Cystobacterineae</taxon>
        <taxon>Myxococcaceae</taxon>
        <taxon>Corallococcus</taxon>
    </lineage>
</organism>
<sequence>MAFSGAVVTEVRREFAEDRGWYAAPYVEHYLRPSDLDESMDSCRWPERLGTVQGIGLFRVRGGRPFDAADRELLHLFHAECGSLLRPSLPTEKVVLEDTLTPRERQTLQLLLRGLGDKDIGDQSRSALLARLLGGEECVLRSRSRQ</sequence>
<evidence type="ECO:0000313" key="2">
    <source>
        <dbReference type="Proteomes" id="UP000528460"/>
    </source>
</evidence>
<proteinExistence type="predicted"/>
<dbReference type="AlphaFoldDB" id="A0A7Y4JRE3"/>
<dbReference type="Proteomes" id="UP000528460">
    <property type="component" value="Unassembled WGS sequence"/>
</dbReference>
<accession>A0A7Y4JRE3</accession>
<evidence type="ECO:0000313" key="1">
    <source>
        <dbReference type="EMBL" id="NOK09483.1"/>
    </source>
</evidence>
<reference evidence="1 2" key="1">
    <citation type="submission" date="2020-05" db="EMBL/GenBank/DDBJ databases">
        <authorList>
            <person name="Whitworth D."/>
        </authorList>
    </citation>
    <scope>NUCLEOTIDE SEQUENCE [LARGE SCALE GENOMIC DNA]</scope>
    <source>
        <strain evidence="1 2">CA046A</strain>
    </source>
</reference>